<name>A0A0G1RNM3_9BACT</name>
<reference evidence="1 2" key="1">
    <citation type="journal article" date="2015" name="Nature">
        <title>rRNA introns, odd ribosomes, and small enigmatic genomes across a large radiation of phyla.</title>
        <authorList>
            <person name="Brown C.T."/>
            <person name="Hug L.A."/>
            <person name="Thomas B.C."/>
            <person name="Sharon I."/>
            <person name="Castelle C.J."/>
            <person name="Singh A."/>
            <person name="Wilkins M.J."/>
            <person name="Williams K.H."/>
            <person name="Banfield J.F."/>
        </authorList>
    </citation>
    <scope>NUCLEOTIDE SEQUENCE [LARGE SCALE GENOMIC DNA]</scope>
</reference>
<dbReference type="EMBL" id="LCLS01000001">
    <property type="protein sequence ID" value="KKU22520.1"/>
    <property type="molecule type" value="Genomic_DNA"/>
</dbReference>
<organism evidence="1 2">
    <name type="scientific">Candidatus Nomurabacteria bacterium GW2011_GWA1_46_11</name>
    <dbReference type="NCBI Taxonomy" id="1618732"/>
    <lineage>
        <taxon>Bacteria</taxon>
        <taxon>Candidatus Nomuraibacteriota</taxon>
    </lineage>
</organism>
<sequence>MFNQLPELQQVDADNKALVGQCILFFLENDAFCKEIKSDFIKGMAETGLLNSFCKVYFNSKYETGDIVPWFMNVVFLDLSYHKNSDKDTFRKFIDKLSNNDAYSLEEMYRITKKYNLNADKIKNDFKEYVRGITDPRDVSVFYFTSFSNHIFYSEIRILGYYYEKWFGEKYNYIHQPHIDRQNHEEETTGK</sequence>
<proteinExistence type="predicted"/>
<accession>A0A0G1RNM3</accession>
<dbReference type="Proteomes" id="UP000034107">
    <property type="component" value="Unassembled WGS sequence"/>
</dbReference>
<comment type="caution">
    <text evidence="1">The sequence shown here is derived from an EMBL/GenBank/DDBJ whole genome shotgun (WGS) entry which is preliminary data.</text>
</comment>
<evidence type="ECO:0000313" key="2">
    <source>
        <dbReference type="Proteomes" id="UP000034107"/>
    </source>
</evidence>
<gene>
    <name evidence="1" type="ORF">UX31_C0001G0038</name>
</gene>
<protein>
    <submittedName>
        <fullName evidence="1">Uncharacterized protein</fullName>
    </submittedName>
</protein>
<dbReference type="AlphaFoldDB" id="A0A0G1RNM3"/>
<evidence type="ECO:0000313" key="1">
    <source>
        <dbReference type="EMBL" id="KKU22520.1"/>
    </source>
</evidence>